<keyword evidence="1" id="KW-0472">Membrane</keyword>
<feature type="transmembrane region" description="Helical" evidence="1">
    <location>
        <begin position="128"/>
        <end position="148"/>
    </location>
</feature>
<proteinExistence type="predicted"/>
<feature type="transmembrane region" description="Helical" evidence="1">
    <location>
        <begin position="81"/>
        <end position="102"/>
    </location>
</feature>
<keyword evidence="1" id="KW-1133">Transmembrane helix</keyword>
<dbReference type="InterPro" id="IPR018706">
    <property type="entry name" value="DUF2214_membrane"/>
</dbReference>
<dbReference type="Pfam" id="PF09980">
    <property type="entry name" value="DUF2214"/>
    <property type="match status" value="1"/>
</dbReference>
<protein>
    <submittedName>
        <fullName evidence="2">DUF2214 domain-containing protein</fullName>
    </submittedName>
</protein>
<gene>
    <name evidence="2" type="ORF">C3942_10005</name>
</gene>
<feature type="transmembrane region" description="Helical" evidence="1">
    <location>
        <begin position="51"/>
        <end position="69"/>
    </location>
</feature>
<accession>A0A2S5THQ6</accession>
<sequence length="154" mass="16720">MDATVASTVILPWIHYLAVLMMAGGAVAELYLLRLPASPDVVRLLPRVDRFYGITAVLTFATGILRMYHGGKGADWYWHNGLMHGVITAFVVAALVSVAPTVRFIRWNRQLGAGGSLPSEAELRKTKALVHVQLTLVALIALLITLVARGYGAR</sequence>
<name>A0A2S5THQ6_9GAMM</name>
<dbReference type="Proteomes" id="UP000238220">
    <property type="component" value="Unassembled WGS sequence"/>
</dbReference>
<evidence type="ECO:0000313" key="3">
    <source>
        <dbReference type="Proteomes" id="UP000238220"/>
    </source>
</evidence>
<evidence type="ECO:0000313" key="2">
    <source>
        <dbReference type="EMBL" id="PPE74348.1"/>
    </source>
</evidence>
<reference evidence="2 3" key="1">
    <citation type="submission" date="2018-02" db="EMBL/GenBank/DDBJ databases">
        <title>Genome sequencing of Solimonas sp. HR-BB.</title>
        <authorList>
            <person name="Lee Y."/>
            <person name="Jeon C.O."/>
        </authorList>
    </citation>
    <scope>NUCLEOTIDE SEQUENCE [LARGE SCALE GENOMIC DNA]</scope>
    <source>
        <strain evidence="2 3">HR-BB</strain>
    </source>
</reference>
<organism evidence="2 3">
    <name type="scientific">Solimonas fluminis</name>
    <dbReference type="NCBI Taxonomy" id="2086571"/>
    <lineage>
        <taxon>Bacteria</taxon>
        <taxon>Pseudomonadati</taxon>
        <taxon>Pseudomonadota</taxon>
        <taxon>Gammaproteobacteria</taxon>
        <taxon>Nevskiales</taxon>
        <taxon>Nevskiaceae</taxon>
        <taxon>Solimonas</taxon>
    </lineage>
</organism>
<dbReference type="AlphaFoldDB" id="A0A2S5THQ6"/>
<comment type="caution">
    <text evidence="2">The sequence shown here is derived from an EMBL/GenBank/DDBJ whole genome shotgun (WGS) entry which is preliminary data.</text>
</comment>
<keyword evidence="3" id="KW-1185">Reference proteome</keyword>
<keyword evidence="1" id="KW-0812">Transmembrane</keyword>
<dbReference type="EMBL" id="PSNW01000004">
    <property type="protein sequence ID" value="PPE74348.1"/>
    <property type="molecule type" value="Genomic_DNA"/>
</dbReference>
<feature type="transmembrane region" description="Helical" evidence="1">
    <location>
        <begin position="13"/>
        <end position="31"/>
    </location>
</feature>
<dbReference type="OrthoDB" id="826511at2"/>
<dbReference type="RefSeq" id="WP_104230236.1">
    <property type="nucleotide sequence ID" value="NZ_PSNW01000004.1"/>
</dbReference>
<evidence type="ECO:0000256" key="1">
    <source>
        <dbReference type="SAM" id="Phobius"/>
    </source>
</evidence>